<dbReference type="GeneID" id="81353584"/>
<name>A0A9W9G3Z3_9EURO</name>
<evidence type="ECO:0000313" key="2">
    <source>
        <dbReference type="EMBL" id="KAJ5111576.1"/>
    </source>
</evidence>
<evidence type="ECO:0000313" key="3">
    <source>
        <dbReference type="Proteomes" id="UP001149074"/>
    </source>
</evidence>
<dbReference type="AlphaFoldDB" id="A0A9W9G3Z3"/>
<proteinExistence type="predicted"/>
<reference evidence="2" key="2">
    <citation type="journal article" date="2023" name="IMA Fungus">
        <title>Comparative genomic study of the Penicillium genus elucidates a diverse pangenome and 15 lateral gene transfer events.</title>
        <authorList>
            <person name="Petersen C."/>
            <person name="Sorensen T."/>
            <person name="Nielsen M.R."/>
            <person name="Sondergaard T.E."/>
            <person name="Sorensen J.L."/>
            <person name="Fitzpatrick D.A."/>
            <person name="Frisvad J.C."/>
            <person name="Nielsen K.L."/>
        </authorList>
    </citation>
    <scope>NUCLEOTIDE SEQUENCE</scope>
    <source>
        <strain evidence="2">IBT 30761</strain>
    </source>
</reference>
<keyword evidence="1" id="KW-0732">Signal</keyword>
<gene>
    <name evidence="2" type="ORF">N7532_002111</name>
</gene>
<dbReference type="Proteomes" id="UP001149074">
    <property type="component" value="Unassembled WGS sequence"/>
</dbReference>
<dbReference type="OrthoDB" id="5419608at2759"/>
<dbReference type="RefSeq" id="XP_056479646.1">
    <property type="nucleotide sequence ID" value="XM_056614605.1"/>
</dbReference>
<evidence type="ECO:0000256" key="1">
    <source>
        <dbReference type="SAM" id="SignalP"/>
    </source>
</evidence>
<keyword evidence="3" id="KW-1185">Reference proteome</keyword>
<feature type="signal peptide" evidence="1">
    <location>
        <begin position="1"/>
        <end position="16"/>
    </location>
</feature>
<sequence>MKFTAVLLCLVGAAWGAEPQRRDTTTSESGFNIASLSSELAHITANATSGANFANISPPPKSLIGEIISVVPMTVIWELIDPQSRSSLASEFSAGTTPTWYGSLPSDVKSYMSVVRSQIKAGVLTQTTTPTTGTNGASQTEAAQATGATSTSSGLAPAQATGLTASVVGALSVLGLALAL</sequence>
<comment type="caution">
    <text evidence="2">The sequence shown here is derived from an EMBL/GenBank/DDBJ whole genome shotgun (WGS) entry which is preliminary data.</text>
</comment>
<dbReference type="EMBL" id="JAPQKI010000002">
    <property type="protein sequence ID" value="KAJ5111576.1"/>
    <property type="molecule type" value="Genomic_DNA"/>
</dbReference>
<protein>
    <submittedName>
        <fullName evidence="2">Uncharacterized protein</fullName>
    </submittedName>
</protein>
<organism evidence="2 3">
    <name type="scientific">Penicillium argentinense</name>
    <dbReference type="NCBI Taxonomy" id="1131581"/>
    <lineage>
        <taxon>Eukaryota</taxon>
        <taxon>Fungi</taxon>
        <taxon>Dikarya</taxon>
        <taxon>Ascomycota</taxon>
        <taxon>Pezizomycotina</taxon>
        <taxon>Eurotiomycetes</taxon>
        <taxon>Eurotiomycetidae</taxon>
        <taxon>Eurotiales</taxon>
        <taxon>Aspergillaceae</taxon>
        <taxon>Penicillium</taxon>
    </lineage>
</organism>
<reference evidence="2" key="1">
    <citation type="submission" date="2022-11" db="EMBL/GenBank/DDBJ databases">
        <authorList>
            <person name="Petersen C."/>
        </authorList>
    </citation>
    <scope>NUCLEOTIDE SEQUENCE</scope>
    <source>
        <strain evidence="2">IBT 30761</strain>
    </source>
</reference>
<accession>A0A9W9G3Z3</accession>
<feature type="chain" id="PRO_5040938495" evidence="1">
    <location>
        <begin position="17"/>
        <end position="180"/>
    </location>
</feature>